<comment type="caution">
    <text evidence="18">The sequence shown here is derived from an EMBL/GenBank/DDBJ whole genome shotgun (WGS) entry which is preliminary data.</text>
</comment>
<evidence type="ECO:0000256" key="3">
    <source>
        <dbReference type="ARBA" id="ARBA00022525"/>
    </source>
</evidence>
<keyword evidence="12" id="KW-0624">Polysaccharide degradation</keyword>
<gene>
    <name evidence="18" type="ORF">E3P99_00817</name>
</gene>
<dbReference type="PANTHER" id="PTHR33353">
    <property type="entry name" value="PUTATIVE (AFU_ORTHOLOGUE AFUA_1G12560)-RELATED"/>
    <property type="match status" value="1"/>
</dbReference>
<evidence type="ECO:0000256" key="16">
    <source>
        <dbReference type="SAM" id="SignalP"/>
    </source>
</evidence>
<name>A0A4T0FUZ9_9BASI</name>
<evidence type="ECO:0000256" key="1">
    <source>
        <dbReference type="ARBA" id="ARBA00001973"/>
    </source>
</evidence>
<comment type="subcellular location">
    <subcellularLocation>
        <location evidence="2">Secreted</location>
    </subcellularLocation>
</comment>
<sequence>MKFSSFVAIPALAALAHAHGFPQSFTINAVNRIAHTIPGQGYPAYDPMNDPWQPHAPKVNRPIADDGPLYSKDDPNLTCNKVGTNTPAEMTADAAPGSEIIVKWNRWPSDHKGPVVTYAKYCGPGHDDCNNVPAITDAWFKIDEAGYDANTGQWASDQLIAQDVSWTFNLPPAGHIAQGSYLIRHEIIALHSQGAPQFYPHCIQIYVTGGTGGLDGQNVSIPGTVYSNPGDDGTLYGSIYGAAVSTMSIPGPSLAAGAISNAYSKRDDALSQLNLDQLTALLKQSGNEAVMQAQPVSRRRHHAAAAH</sequence>
<organism evidence="18 19">
    <name type="scientific">Wallemia hederae</name>
    <dbReference type="NCBI Taxonomy" id="1540922"/>
    <lineage>
        <taxon>Eukaryota</taxon>
        <taxon>Fungi</taxon>
        <taxon>Dikarya</taxon>
        <taxon>Basidiomycota</taxon>
        <taxon>Wallemiomycotina</taxon>
        <taxon>Wallemiomycetes</taxon>
        <taxon>Wallemiales</taxon>
        <taxon>Wallemiaceae</taxon>
        <taxon>Wallemia</taxon>
    </lineage>
</organism>
<keyword evidence="8" id="KW-0186">Copper</keyword>
<keyword evidence="4" id="KW-0479">Metal-binding</keyword>
<evidence type="ECO:0000256" key="4">
    <source>
        <dbReference type="ARBA" id="ARBA00022723"/>
    </source>
</evidence>
<dbReference type="GO" id="GO:0004497">
    <property type="term" value="F:monooxygenase activity"/>
    <property type="evidence" value="ECO:0007669"/>
    <property type="project" value="UniProtKB-KW"/>
</dbReference>
<dbReference type="Pfam" id="PF03443">
    <property type="entry name" value="AA9"/>
    <property type="match status" value="1"/>
</dbReference>
<keyword evidence="19" id="KW-1185">Reference proteome</keyword>
<reference evidence="18 19" key="1">
    <citation type="submission" date="2019-03" db="EMBL/GenBank/DDBJ databases">
        <title>Sequencing 23 genomes of Wallemia ichthyophaga.</title>
        <authorList>
            <person name="Gostincar C."/>
        </authorList>
    </citation>
    <scope>NUCLEOTIDE SEQUENCE [LARGE SCALE GENOMIC DNA]</scope>
    <source>
        <strain evidence="18 19">EXF-5753</strain>
    </source>
</reference>
<evidence type="ECO:0000256" key="7">
    <source>
        <dbReference type="ARBA" id="ARBA00023002"/>
    </source>
</evidence>
<dbReference type="InterPro" id="IPR005103">
    <property type="entry name" value="AA9_LPMO"/>
</dbReference>
<dbReference type="PANTHER" id="PTHR33353:SF10">
    <property type="entry name" value="ENDO-BETA-1,4-GLUCANASE D"/>
    <property type="match status" value="1"/>
</dbReference>
<evidence type="ECO:0000256" key="8">
    <source>
        <dbReference type="ARBA" id="ARBA00023008"/>
    </source>
</evidence>
<keyword evidence="9" id="KW-0503">Monooxygenase</keyword>
<comment type="catalytic activity">
    <reaction evidence="14">
        <text>[(1-&gt;4)-beta-D-glucosyl]n+m + reduced acceptor + O2 = 4-dehydro-beta-D-glucosyl-[(1-&gt;4)-beta-D-glucosyl]n-1 + [(1-&gt;4)-beta-D-glucosyl]m + acceptor + H2O.</text>
        <dbReference type="EC" id="1.14.99.56"/>
    </reaction>
</comment>
<feature type="signal peptide" evidence="16">
    <location>
        <begin position="1"/>
        <end position="18"/>
    </location>
</feature>
<dbReference type="GO" id="GO:0005576">
    <property type="term" value="C:extracellular region"/>
    <property type="evidence" value="ECO:0007669"/>
    <property type="project" value="UniProtKB-SubCell"/>
</dbReference>
<dbReference type="GO" id="GO:0046872">
    <property type="term" value="F:metal ion binding"/>
    <property type="evidence" value="ECO:0007669"/>
    <property type="project" value="UniProtKB-KW"/>
</dbReference>
<evidence type="ECO:0000259" key="17">
    <source>
        <dbReference type="Pfam" id="PF03443"/>
    </source>
</evidence>
<keyword evidence="5 16" id="KW-0732">Signal</keyword>
<keyword evidence="11" id="KW-0119">Carbohydrate metabolism</keyword>
<evidence type="ECO:0000256" key="9">
    <source>
        <dbReference type="ARBA" id="ARBA00023033"/>
    </source>
</evidence>
<proteinExistence type="inferred from homology"/>
<dbReference type="AlphaFoldDB" id="A0A4T0FUZ9"/>
<comment type="similarity">
    <text evidence="13">Belongs to the polysaccharide monooxygenase AA9 family.</text>
</comment>
<feature type="domain" description="Auxiliary Activity family 9 catalytic" evidence="17">
    <location>
        <begin position="37"/>
        <end position="235"/>
    </location>
</feature>
<dbReference type="EC" id="1.14.99.56" evidence="15"/>
<keyword evidence="7" id="KW-0560">Oxidoreductase</keyword>
<evidence type="ECO:0000313" key="18">
    <source>
        <dbReference type="EMBL" id="TIA91955.1"/>
    </source>
</evidence>
<accession>A0A4T0FUZ9</accession>
<dbReference type="Gene3D" id="2.70.50.70">
    <property type="match status" value="1"/>
</dbReference>
<evidence type="ECO:0000256" key="10">
    <source>
        <dbReference type="ARBA" id="ARBA00023157"/>
    </source>
</evidence>
<keyword evidence="10" id="KW-1015">Disulfide bond</keyword>
<evidence type="ECO:0000256" key="5">
    <source>
        <dbReference type="ARBA" id="ARBA00022729"/>
    </source>
</evidence>
<comment type="cofactor">
    <cofactor evidence="1">
        <name>Cu(2+)</name>
        <dbReference type="ChEBI" id="CHEBI:29036"/>
    </cofactor>
</comment>
<evidence type="ECO:0000256" key="6">
    <source>
        <dbReference type="ARBA" id="ARBA00023001"/>
    </source>
</evidence>
<feature type="chain" id="PRO_5020924769" description="lytic cellulose monooxygenase (C4-dehydrogenating)" evidence="16">
    <location>
        <begin position="19"/>
        <end position="307"/>
    </location>
</feature>
<evidence type="ECO:0000256" key="15">
    <source>
        <dbReference type="ARBA" id="ARBA00047174"/>
    </source>
</evidence>
<evidence type="ECO:0000256" key="12">
    <source>
        <dbReference type="ARBA" id="ARBA00023326"/>
    </source>
</evidence>
<keyword evidence="6" id="KW-0136">Cellulose degradation</keyword>
<dbReference type="GO" id="GO:0030245">
    <property type="term" value="P:cellulose catabolic process"/>
    <property type="evidence" value="ECO:0007669"/>
    <property type="project" value="UniProtKB-KW"/>
</dbReference>
<evidence type="ECO:0000313" key="19">
    <source>
        <dbReference type="Proteomes" id="UP000310189"/>
    </source>
</evidence>
<evidence type="ECO:0000256" key="11">
    <source>
        <dbReference type="ARBA" id="ARBA00023277"/>
    </source>
</evidence>
<evidence type="ECO:0000256" key="14">
    <source>
        <dbReference type="ARBA" id="ARBA00045077"/>
    </source>
</evidence>
<dbReference type="Proteomes" id="UP000310189">
    <property type="component" value="Unassembled WGS sequence"/>
</dbReference>
<evidence type="ECO:0000256" key="2">
    <source>
        <dbReference type="ARBA" id="ARBA00004613"/>
    </source>
</evidence>
<dbReference type="EMBL" id="SPNW01000009">
    <property type="protein sequence ID" value="TIA91955.1"/>
    <property type="molecule type" value="Genomic_DNA"/>
</dbReference>
<dbReference type="CDD" id="cd21175">
    <property type="entry name" value="LPMO_AA9"/>
    <property type="match status" value="1"/>
</dbReference>
<keyword evidence="3" id="KW-0964">Secreted</keyword>
<dbReference type="InterPro" id="IPR049892">
    <property type="entry name" value="AA9"/>
</dbReference>
<dbReference type="OrthoDB" id="4849160at2759"/>
<protein>
    <recommendedName>
        <fullName evidence="15">lytic cellulose monooxygenase (C4-dehydrogenating)</fullName>
        <ecNumber evidence="15">1.14.99.56</ecNumber>
    </recommendedName>
</protein>
<evidence type="ECO:0000256" key="13">
    <source>
        <dbReference type="ARBA" id="ARBA00044502"/>
    </source>
</evidence>